<evidence type="ECO:0000256" key="3">
    <source>
        <dbReference type="SAM" id="SignalP"/>
    </source>
</evidence>
<dbReference type="NCBIfam" id="TIGR03504">
    <property type="entry name" value="FimV_Cterm"/>
    <property type="match status" value="1"/>
</dbReference>
<dbReference type="InterPro" id="IPR020011">
    <property type="entry name" value="FimV_C"/>
</dbReference>
<feature type="region of interest" description="Disordered" evidence="1">
    <location>
        <begin position="572"/>
        <end position="639"/>
    </location>
</feature>
<feature type="region of interest" description="Disordered" evidence="1">
    <location>
        <begin position="979"/>
        <end position="1006"/>
    </location>
</feature>
<dbReference type="NCBIfam" id="TIGR03505">
    <property type="entry name" value="FimV_core"/>
    <property type="match status" value="1"/>
</dbReference>
<evidence type="ECO:0000313" key="6">
    <source>
        <dbReference type="Proteomes" id="UP000190064"/>
    </source>
</evidence>
<feature type="region of interest" description="Disordered" evidence="1">
    <location>
        <begin position="135"/>
        <end position="159"/>
    </location>
</feature>
<feature type="compositionally biased region" description="Acidic residues" evidence="1">
    <location>
        <begin position="581"/>
        <end position="599"/>
    </location>
</feature>
<feature type="region of interest" description="Disordered" evidence="1">
    <location>
        <begin position="406"/>
        <end position="427"/>
    </location>
</feature>
<evidence type="ECO:0000256" key="2">
    <source>
        <dbReference type="SAM" id="Phobius"/>
    </source>
</evidence>
<feature type="signal peptide" evidence="3">
    <location>
        <begin position="1"/>
        <end position="22"/>
    </location>
</feature>
<dbReference type="AlphaFoldDB" id="A0A1T1HEM8"/>
<dbReference type="InterPro" id="IPR057840">
    <property type="entry name" value="FimV_N"/>
</dbReference>
<dbReference type="Proteomes" id="UP000190064">
    <property type="component" value="Unassembled WGS sequence"/>
</dbReference>
<dbReference type="STRING" id="966.BTA35_0201935"/>
<feature type="region of interest" description="Disordered" evidence="1">
    <location>
        <begin position="1160"/>
        <end position="1179"/>
    </location>
</feature>
<accession>A0A1T1HEM8</accession>
<evidence type="ECO:0000259" key="4">
    <source>
        <dbReference type="Pfam" id="PF25800"/>
    </source>
</evidence>
<reference evidence="5" key="1">
    <citation type="submission" date="2017-02" db="EMBL/GenBank/DDBJ databases">
        <title>Draft Genome Sequence of the Salt Water Bacterium Oceanospirillum linum ATCC 11336.</title>
        <authorList>
            <person name="Trachtenberg A.M."/>
            <person name="Carney J.G."/>
            <person name="Linnane J.D."/>
            <person name="Rheaume B.A."/>
            <person name="Pitts N.L."/>
            <person name="Mykles D.L."/>
            <person name="Maclea K.S."/>
        </authorList>
    </citation>
    <scope>NUCLEOTIDE SEQUENCE [LARGE SCALE GENOMIC DNA]</scope>
    <source>
        <strain evidence="5">ATCC 11336</strain>
    </source>
</reference>
<keyword evidence="2" id="KW-0812">Transmembrane</keyword>
<dbReference type="RefSeq" id="WP_077242733.1">
    <property type="nucleotide sequence ID" value="NZ_FXTS01000001.1"/>
</dbReference>
<feature type="region of interest" description="Disordered" evidence="1">
    <location>
        <begin position="295"/>
        <end position="320"/>
    </location>
</feature>
<evidence type="ECO:0000313" key="5">
    <source>
        <dbReference type="EMBL" id="OOV88304.1"/>
    </source>
</evidence>
<comment type="caution">
    <text evidence="5">The sequence shown here is derived from an EMBL/GenBank/DDBJ whole genome shotgun (WGS) entry which is preliminary data.</text>
</comment>
<feature type="compositionally biased region" description="Acidic residues" evidence="1">
    <location>
        <begin position="678"/>
        <end position="715"/>
    </location>
</feature>
<protein>
    <recommendedName>
        <fullName evidence="4">FimV N-terminal domain-containing protein</fullName>
    </recommendedName>
</protein>
<feature type="domain" description="FimV N-terminal" evidence="4">
    <location>
        <begin position="23"/>
        <end position="129"/>
    </location>
</feature>
<feature type="chain" id="PRO_5010560265" description="FimV N-terminal domain-containing protein" evidence="3">
    <location>
        <begin position="23"/>
        <end position="1179"/>
    </location>
</feature>
<keyword evidence="6" id="KW-1185">Reference proteome</keyword>
<dbReference type="InterPro" id="IPR038440">
    <property type="entry name" value="FimV_C_sf"/>
</dbReference>
<dbReference type="Pfam" id="PF25800">
    <property type="entry name" value="FimV_N"/>
    <property type="match status" value="1"/>
</dbReference>
<dbReference type="InterPro" id="IPR020012">
    <property type="entry name" value="LysM_FimV"/>
</dbReference>
<sequence>MVRKLAGTLATVGMLSSPLAFALGLGEAELLSSLNQPFKATIQLAQTDDVDAEDIRVQLADERAFAKAGLDRQFFLENLTFSVISGGNGPYIELTSSKPVKEPFLNFLLAVEWPQGQLMREYTFLIDPPTYNNTSADNTSAQSSSSVQAAPASSARTAPPVTNLVEEGAHRIKVGPTDTLWSLARKNRPDSDITIKQAILGIQDANPDAFPTGNINNMEAGSTILIPNRSAMMSRTGLEAIREVARQNKAWVAFKAQSVPGPAKLKPASSAPADSKPLKLVADTEQQAADSERAKVSEELALSKESLDQSNREKTELSGRLDELQKQVSTLQKLIRLKDEQLAAMEAMLDKQNKLLSGESVAEPNTPSTEKDSMAISAEPPVATTASAAVTGQVSAGAIGLDLAAKAEEASEQNEAATEQDAQPEPVKSFSLDTQETTELDPGSFLVDSLRKNATIIGGAAAAILALILLLVMMRRRKAASKKSVKQKNSSDDSDLSDLATGAVAGAAGVAALDAISNDDLPDDLSLDDDLSGDLDDDLSGDLDESSLSEIEMDLEANASDELNLDDLGEPDVQAERSSADIEDLGDFDLGDLGDDLETGGESLGLDGDLDLDDLDFSEDFDLGDLGEPDGDDEAGDIQLPFVQAESTANTELAVEADSGESVQDNLIGSDAGRSDISFDDEVSEPEVLDDLELDSVTETSEDDPDLQIDLNDEGLIDLEGDDLSDLELSEIDDGTDLSLDDGAIDTQEQKDDELLAALADDAAAQEAEKLALESEQNLSTDAAPDDFAVEPVLSESDDISVMQGDSEELDDTVSELSALDEAESYRELGQPERAAAILQRSLGENPQDNDVRLKFMEVLVDLGDEATFDHELRQLQSAADAKALSEALTLQQELYNKTGASHYVAEPSAADEVDDLDDIMPLDDKAASSGSVDADYDVDLNSELDALERDFERYAGEESSDDSLDLDDIDFELMDLDLGDDPEDGKPMINLDPLELGEPEPLGKDDFELTDLADLESDDLAPFSVDESDADYQFNDSQQALRTDAKDYIEDLGDLSMSAVNEPDISDVRGMEDLVSQDLASDDIVDLSPSIDDDDDLADLGELSDISFEDDGVDEQLNIDGLLDENENPEIKLDLARAYVDMGNTTSAIEALEDVLKRGSTEQKRDASELIAKLQGDA</sequence>
<dbReference type="EMBL" id="MTSD02000001">
    <property type="protein sequence ID" value="OOV88304.1"/>
    <property type="molecule type" value="Genomic_DNA"/>
</dbReference>
<feature type="compositionally biased region" description="Basic and acidic residues" evidence="1">
    <location>
        <begin position="1160"/>
        <end position="1169"/>
    </location>
</feature>
<proteinExistence type="predicted"/>
<keyword evidence="2" id="KW-1133">Transmembrane helix</keyword>
<dbReference type="Gene3D" id="1.20.58.2200">
    <property type="match status" value="1"/>
</dbReference>
<feature type="region of interest" description="Disordered" evidence="1">
    <location>
        <begin position="355"/>
        <end position="374"/>
    </location>
</feature>
<feature type="region of interest" description="Disordered" evidence="1">
    <location>
        <begin position="655"/>
        <end position="715"/>
    </location>
</feature>
<evidence type="ECO:0000256" key="1">
    <source>
        <dbReference type="SAM" id="MobiDB-lite"/>
    </source>
</evidence>
<feature type="transmembrane region" description="Helical" evidence="2">
    <location>
        <begin position="454"/>
        <end position="474"/>
    </location>
</feature>
<feature type="region of interest" description="Disordered" evidence="1">
    <location>
        <begin position="767"/>
        <end position="787"/>
    </location>
</feature>
<name>A0A1T1HEM8_OCELI</name>
<gene>
    <name evidence="5" type="ORF">BTA35_0201935</name>
</gene>
<keyword evidence="2" id="KW-0472">Membrane</keyword>
<keyword evidence="3" id="KW-0732">Signal</keyword>
<organism evidence="5 6">
    <name type="scientific">Oceanospirillum linum</name>
    <dbReference type="NCBI Taxonomy" id="966"/>
    <lineage>
        <taxon>Bacteria</taxon>
        <taxon>Pseudomonadati</taxon>
        <taxon>Pseudomonadota</taxon>
        <taxon>Gammaproteobacteria</taxon>
        <taxon>Oceanospirillales</taxon>
        <taxon>Oceanospirillaceae</taxon>
        <taxon>Oceanospirillum</taxon>
    </lineage>
</organism>
<feature type="compositionally biased region" description="Acidic residues" evidence="1">
    <location>
        <begin position="608"/>
        <end position="636"/>
    </location>
</feature>